<accession>A0A9X4MM73</accession>
<dbReference type="AlphaFoldDB" id="A0A9X4MM73"/>
<gene>
    <name evidence="1" type="ORF">NOL15_09950</name>
</gene>
<proteinExistence type="predicted"/>
<name>A0A9X4MM73_STRSU</name>
<evidence type="ECO:0000313" key="1">
    <source>
        <dbReference type="EMBL" id="MDG4513133.1"/>
    </source>
</evidence>
<protein>
    <submittedName>
        <fullName evidence="1">Uncharacterized protein</fullName>
    </submittedName>
</protein>
<comment type="caution">
    <text evidence="1">The sequence shown here is derived from an EMBL/GenBank/DDBJ whole genome shotgun (WGS) entry which is preliminary data.</text>
</comment>
<reference evidence="1" key="1">
    <citation type="submission" date="2022-07" db="EMBL/GenBank/DDBJ databases">
        <title>Whole Genome Sequencing of Streptococcus suis.</title>
        <authorList>
            <person name="Dai X."/>
            <person name="Huang J."/>
            <person name="Wang L."/>
        </authorList>
    </citation>
    <scope>NUCLEOTIDE SEQUENCE</scope>
    <source>
        <strain evidence="1">SFB2</strain>
    </source>
</reference>
<dbReference type="Proteomes" id="UP001152879">
    <property type="component" value="Unassembled WGS sequence"/>
</dbReference>
<organism evidence="1 2">
    <name type="scientific">Streptococcus suis</name>
    <dbReference type="NCBI Taxonomy" id="1307"/>
    <lineage>
        <taxon>Bacteria</taxon>
        <taxon>Bacillati</taxon>
        <taxon>Bacillota</taxon>
        <taxon>Bacilli</taxon>
        <taxon>Lactobacillales</taxon>
        <taxon>Streptococcaceae</taxon>
        <taxon>Streptococcus</taxon>
    </lineage>
</organism>
<evidence type="ECO:0000313" key="2">
    <source>
        <dbReference type="Proteomes" id="UP001152879"/>
    </source>
</evidence>
<dbReference type="EMBL" id="JANFML010000045">
    <property type="protein sequence ID" value="MDG4513133.1"/>
    <property type="molecule type" value="Genomic_DNA"/>
</dbReference>
<sequence>MNIESHVISAKNIGWEDQLGDGTYDYYFFPTSKYSESDVISLFTEVEKTTSEGYPYTAYEYKGKTYYEIIHTIDTVHESYL</sequence>